<dbReference type="InterPro" id="IPR033469">
    <property type="entry name" value="CYTH-like_dom_sf"/>
</dbReference>
<dbReference type="InterPro" id="IPR038186">
    <property type="entry name" value="CHAD_dom_sf"/>
</dbReference>
<dbReference type="SMART" id="SM00880">
    <property type="entry name" value="CHAD"/>
    <property type="match status" value="1"/>
</dbReference>
<dbReference type="Pfam" id="PF05235">
    <property type="entry name" value="CHAD"/>
    <property type="match status" value="1"/>
</dbReference>
<reference evidence="3" key="1">
    <citation type="journal article" date="2021" name="PeerJ">
        <title>Extensive microbial diversity within the chicken gut microbiome revealed by metagenomics and culture.</title>
        <authorList>
            <person name="Gilroy R."/>
            <person name="Ravi A."/>
            <person name="Getino M."/>
            <person name="Pursley I."/>
            <person name="Horton D.L."/>
            <person name="Alikhan N.F."/>
            <person name="Baker D."/>
            <person name="Gharbi K."/>
            <person name="Hall N."/>
            <person name="Watson M."/>
            <person name="Adriaenssens E.M."/>
            <person name="Foster-Nyarko E."/>
            <person name="Jarju S."/>
            <person name="Secka A."/>
            <person name="Antonio M."/>
            <person name="Oren A."/>
            <person name="Chaudhuri R.R."/>
            <person name="La Ragione R."/>
            <person name="Hildebrand F."/>
            <person name="Pallen M.J."/>
        </authorList>
    </citation>
    <scope>NUCLEOTIDE SEQUENCE</scope>
    <source>
        <strain evidence="3">9264</strain>
    </source>
</reference>
<dbReference type="CDD" id="cd07756">
    <property type="entry name" value="CYTH-like_Pase_CHAD"/>
    <property type="match status" value="1"/>
</dbReference>
<dbReference type="Proteomes" id="UP000823889">
    <property type="component" value="Unassembled WGS sequence"/>
</dbReference>
<evidence type="ECO:0000259" key="1">
    <source>
        <dbReference type="PROSITE" id="PS51707"/>
    </source>
</evidence>
<comment type="caution">
    <text evidence="3">The sequence shown here is derived from an EMBL/GenBank/DDBJ whole genome shotgun (WGS) entry which is preliminary data.</text>
</comment>
<dbReference type="PANTHER" id="PTHR39569">
    <property type="entry name" value="INORGANIC TRIPHOSPHATASE"/>
    <property type="match status" value="1"/>
</dbReference>
<dbReference type="Gene3D" id="2.40.320.10">
    <property type="entry name" value="Hypothetical Protein Pfu-838710-001"/>
    <property type="match status" value="1"/>
</dbReference>
<sequence length="505" mass="57296">MLERELKFYIPNGQVDGLAQHVQQLSPRTQLLHAIYYDTQEAVLAGAKAALRLRLEGNQWVQTLKLAGPDELSTLELNHPVEQPELNLDLYRHHPQAAFLLELGPYLLPKYETHVTRQIVDLWHQDTKIELALDLGSIQSQGLQLAIQEIEFELIEGDVADLFTVGADWLSQHQLIIELRSKSERGTLLVAAATQHNDKAVTLEPAQYLAQSGFRLPPLSADTTGTLLSCYQDISSAYLSQVIRNAAFLARVDNLHASPAQQAEYLTLMRVGIRRLRAYRQLFQPWLSPTEKQLNRALRAHFRHFGVARDQDLLRLEVLPALRAAGLPETTPVPEPSTHPVDPSGLAASVAFQHCLLANLALLVTERTTVATSLSGEELSEALNQRLKTQFKRIQKRSRRFATLPPAQQHRLRNRIKNLSYCLEVLGSKKQAPLLAELQRIQRRLGKIMDVDVALRWCARHVQDDEQRGWALGWLTATRQQQSRRVLKRFKKLRALRFSGKERGH</sequence>
<gene>
    <name evidence="3" type="ORF">H9906_04700</name>
</gene>
<dbReference type="InterPro" id="IPR023577">
    <property type="entry name" value="CYTH_domain"/>
</dbReference>
<evidence type="ECO:0000259" key="2">
    <source>
        <dbReference type="PROSITE" id="PS51708"/>
    </source>
</evidence>
<feature type="domain" description="CHAD" evidence="2">
    <location>
        <begin position="224"/>
        <end position="501"/>
    </location>
</feature>
<accession>A0A9D2U9H8</accession>
<dbReference type="EMBL" id="DWUQ01000096">
    <property type="protein sequence ID" value="HJD44313.1"/>
    <property type="molecule type" value="Genomic_DNA"/>
</dbReference>
<dbReference type="SMART" id="SM01118">
    <property type="entry name" value="CYTH"/>
    <property type="match status" value="1"/>
</dbReference>
<dbReference type="AlphaFoldDB" id="A0A9D2U9H8"/>
<evidence type="ECO:0000313" key="3">
    <source>
        <dbReference type="EMBL" id="HJD44313.1"/>
    </source>
</evidence>
<dbReference type="SUPFAM" id="SSF55154">
    <property type="entry name" value="CYTH-like phosphatases"/>
    <property type="match status" value="1"/>
</dbReference>
<dbReference type="Pfam" id="PF01928">
    <property type="entry name" value="CYTH"/>
    <property type="match status" value="1"/>
</dbReference>
<dbReference type="InterPro" id="IPR039013">
    <property type="entry name" value="YgiF"/>
</dbReference>
<dbReference type="GO" id="GO:0046872">
    <property type="term" value="F:metal ion binding"/>
    <property type="evidence" value="ECO:0007669"/>
    <property type="project" value="TreeGrafter"/>
</dbReference>
<dbReference type="PROSITE" id="PS51708">
    <property type="entry name" value="CHAD"/>
    <property type="match status" value="1"/>
</dbReference>
<dbReference type="InterPro" id="IPR007899">
    <property type="entry name" value="CHAD_dom"/>
</dbReference>
<dbReference type="PROSITE" id="PS51707">
    <property type="entry name" value="CYTH"/>
    <property type="match status" value="1"/>
</dbReference>
<dbReference type="GO" id="GO:0050355">
    <property type="term" value="F:inorganic triphosphate phosphatase activity"/>
    <property type="evidence" value="ECO:0007669"/>
    <property type="project" value="InterPro"/>
</dbReference>
<organism evidence="3 4">
    <name type="scientific">Candidatus Paenalcaligenes intestinipullorum</name>
    <dbReference type="NCBI Taxonomy" id="2838718"/>
    <lineage>
        <taxon>Bacteria</taxon>
        <taxon>Pseudomonadati</taxon>
        <taxon>Pseudomonadota</taxon>
        <taxon>Betaproteobacteria</taxon>
        <taxon>Burkholderiales</taxon>
        <taxon>Alcaligenaceae</taxon>
        <taxon>Paenalcaligenes</taxon>
    </lineage>
</organism>
<reference evidence="3" key="2">
    <citation type="submission" date="2021-04" db="EMBL/GenBank/DDBJ databases">
        <authorList>
            <person name="Gilroy R."/>
        </authorList>
    </citation>
    <scope>NUCLEOTIDE SEQUENCE</scope>
    <source>
        <strain evidence="3">9264</strain>
    </source>
</reference>
<feature type="domain" description="CYTH" evidence="1">
    <location>
        <begin position="1"/>
        <end position="193"/>
    </location>
</feature>
<dbReference type="PANTHER" id="PTHR39569:SF1">
    <property type="entry name" value="INORGANIC TRIPHOSPHATASE"/>
    <property type="match status" value="1"/>
</dbReference>
<dbReference type="Gene3D" id="1.40.20.10">
    <property type="entry name" value="CHAD domain"/>
    <property type="match status" value="1"/>
</dbReference>
<protein>
    <submittedName>
        <fullName evidence="3">CYTH and CHAD domain-containing protein</fullName>
    </submittedName>
</protein>
<evidence type="ECO:0000313" key="4">
    <source>
        <dbReference type="Proteomes" id="UP000823889"/>
    </source>
</evidence>
<proteinExistence type="predicted"/>
<name>A0A9D2U9H8_9BURK</name>